<dbReference type="EMBL" id="GBXM01045147">
    <property type="protein sequence ID" value="JAH63430.1"/>
    <property type="molecule type" value="Transcribed_RNA"/>
</dbReference>
<dbReference type="AlphaFoldDB" id="A0A0E9UDZ2"/>
<sequence length="49" mass="5557">MVGIRQANLFYSFSYEMNELFTVSGDSIRNADGGVYVSAYSMWVHAPFQ</sequence>
<reference evidence="1" key="1">
    <citation type="submission" date="2014-11" db="EMBL/GenBank/DDBJ databases">
        <authorList>
            <person name="Amaro Gonzalez C."/>
        </authorList>
    </citation>
    <scope>NUCLEOTIDE SEQUENCE</scope>
</reference>
<protein>
    <submittedName>
        <fullName evidence="1">Uncharacterized protein</fullName>
    </submittedName>
</protein>
<reference evidence="1" key="2">
    <citation type="journal article" date="2015" name="Fish Shellfish Immunol.">
        <title>Early steps in the European eel (Anguilla anguilla)-Vibrio vulnificus interaction in the gills: Role of the RtxA13 toxin.</title>
        <authorList>
            <person name="Callol A."/>
            <person name="Pajuelo D."/>
            <person name="Ebbesson L."/>
            <person name="Teles M."/>
            <person name="MacKenzie S."/>
            <person name="Amaro C."/>
        </authorList>
    </citation>
    <scope>NUCLEOTIDE SEQUENCE</scope>
</reference>
<proteinExistence type="predicted"/>
<accession>A0A0E9UDZ2</accession>
<evidence type="ECO:0000313" key="1">
    <source>
        <dbReference type="EMBL" id="JAH63430.1"/>
    </source>
</evidence>
<name>A0A0E9UDZ2_ANGAN</name>
<organism evidence="1">
    <name type="scientific">Anguilla anguilla</name>
    <name type="common">European freshwater eel</name>
    <name type="synonym">Muraena anguilla</name>
    <dbReference type="NCBI Taxonomy" id="7936"/>
    <lineage>
        <taxon>Eukaryota</taxon>
        <taxon>Metazoa</taxon>
        <taxon>Chordata</taxon>
        <taxon>Craniata</taxon>
        <taxon>Vertebrata</taxon>
        <taxon>Euteleostomi</taxon>
        <taxon>Actinopterygii</taxon>
        <taxon>Neopterygii</taxon>
        <taxon>Teleostei</taxon>
        <taxon>Anguilliformes</taxon>
        <taxon>Anguillidae</taxon>
        <taxon>Anguilla</taxon>
    </lineage>
</organism>